<dbReference type="OrthoDB" id="9806179at2"/>
<name>A0A5F2BQ94_9LEPT</name>
<gene>
    <name evidence="1" type="ORF">EHQ76_05795</name>
</gene>
<dbReference type="SUPFAM" id="SSF51905">
    <property type="entry name" value="FAD/NAD(P)-binding domain"/>
    <property type="match status" value="1"/>
</dbReference>
<feature type="non-terminal residue" evidence="1">
    <location>
        <position position="192"/>
    </location>
</feature>
<organism evidence="1 2">
    <name type="scientific">Leptospira barantonii</name>
    <dbReference type="NCBI Taxonomy" id="2023184"/>
    <lineage>
        <taxon>Bacteria</taxon>
        <taxon>Pseudomonadati</taxon>
        <taxon>Spirochaetota</taxon>
        <taxon>Spirochaetia</taxon>
        <taxon>Leptospirales</taxon>
        <taxon>Leptospiraceae</taxon>
        <taxon>Leptospira</taxon>
    </lineage>
</organism>
<dbReference type="InterPro" id="IPR036188">
    <property type="entry name" value="FAD/NAD-bd_sf"/>
</dbReference>
<sequence length="192" mass="21408">MSIKIPFVSRYFSWLHNNAPEGAVEIYPEVSENYESSVPGIRVIGDLTGLPLLKFAVESGTKVVKEIERENGKRNSTDEKRDSSVYDVLIVGAGPAGVSAGIECKKLNYNFIILEANDPFHTVKSYPKAKPIFAEPEDLQTESEIAIQNGTKESLLKDLQDALTKWKLPIQTKTNVARVQKENFGFTIFTEN</sequence>
<dbReference type="Proteomes" id="UP000298429">
    <property type="component" value="Unassembled WGS sequence"/>
</dbReference>
<dbReference type="RefSeq" id="WP_135670158.1">
    <property type="nucleotide sequence ID" value="NZ_RQGN01000032.1"/>
</dbReference>
<reference evidence="1 2" key="1">
    <citation type="journal article" date="2019" name="PLoS Negl. Trop. Dis.">
        <title>Revisiting the worldwide diversity of Leptospira species in the environment.</title>
        <authorList>
            <person name="Vincent A.T."/>
            <person name="Schiettekatte O."/>
            <person name="Bourhy P."/>
            <person name="Veyrier F.J."/>
            <person name="Picardeau M."/>
        </authorList>
    </citation>
    <scope>NUCLEOTIDE SEQUENCE [LARGE SCALE GENOMIC DNA]</scope>
    <source>
        <strain evidence="1 2">201702444</strain>
    </source>
</reference>
<evidence type="ECO:0000313" key="2">
    <source>
        <dbReference type="Proteomes" id="UP000298429"/>
    </source>
</evidence>
<proteinExistence type="predicted"/>
<comment type="caution">
    <text evidence="1">The sequence shown here is derived from an EMBL/GenBank/DDBJ whole genome shotgun (WGS) entry which is preliminary data.</text>
</comment>
<dbReference type="Pfam" id="PF13738">
    <property type="entry name" value="Pyr_redox_3"/>
    <property type="match status" value="1"/>
</dbReference>
<protein>
    <submittedName>
        <fullName evidence="1">FAD-binding protein</fullName>
    </submittedName>
</protein>
<evidence type="ECO:0000313" key="1">
    <source>
        <dbReference type="EMBL" id="TGM06320.1"/>
    </source>
</evidence>
<dbReference type="AlphaFoldDB" id="A0A5F2BQ94"/>
<accession>A0A5F2BQ94</accession>
<dbReference type="Gene3D" id="3.50.50.60">
    <property type="entry name" value="FAD/NAD(P)-binding domain"/>
    <property type="match status" value="1"/>
</dbReference>
<dbReference type="EMBL" id="RQGN01000032">
    <property type="protein sequence ID" value="TGM06320.1"/>
    <property type="molecule type" value="Genomic_DNA"/>
</dbReference>